<dbReference type="SMART" id="SM00407">
    <property type="entry name" value="IGc1"/>
    <property type="match status" value="1"/>
</dbReference>
<dbReference type="PANTHER" id="PTHR16675">
    <property type="entry name" value="MHC CLASS I-RELATED"/>
    <property type="match status" value="1"/>
</dbReference>
<dbReference type="Ensembl" id="ENSHHUT00000065512.1">
    <property type="protein sequence ID" value="ENSHHUP00000063366.1"/>
    <property type="gene ID" value="ENSHHUG00000037455.1"/>
</dbReference>
<dbReference type="AlphaFoldDB" id="A0A4W5PFG8"/>
<evidence type="ECO:0000259" key="3">
    <source>
        <dbReference type="SMART" id="SM00407"/>
    </source>
</evidence>
<dbReference type="GO" id="GO:0006955">
    <property type="term" value="P:immune response"/>
    <property type="evidence" value="ECO:0007669"/>
    <property type="project" value="TreeGrafter"/>
</dbReference>
<reference evidence="4" key="2">
    <citation type="submission" date="2025-08" db="UniProtKB">
        <authorList>
            <consortium name="Ensembl"/>
        </authorList>
    </citation>
    <scope>IDENTIFICATION</scope>
</reference>
<reference evidence="4" key="3">
    <citation type="submission" date="2025-09" db="UniProtKB">
        <authorList>
            <consortium name="Ensembl"/>
        </authorList>
    </citation>
    <scope>IDENTIFICATION</scope>
</reference>
<dbReference type="InterPro" id="IPR013783">
    <property type="entry name" value="Ig-like_fold"/>
</dbReference>
<protein>
    <recommendedName>
        <fullName evidence="3">Immunoglobulin C1-set domain-containing protein</fullName>
    </recommendedName>
</protein>
<dbReference type="InterPro" id="IPR003006">
    <property type="entry name" value="Ig/MHC_CS"/>
</dbReference>
<sequence length="178" mass="19699">VYRGQHITDIAEDDEAQDGRLLKREKNVVMRKVPPRLRLINKEVSGGFQVSCLAFGFYPPSGRTGSDRGEVLPSGDGTYQLRKSLEVSTEELKKRHHYTCTASHLNLDNKLDVSWESGAERVHLSTLSALLVMVLIVMLLGESCDHVYEVCLLLEWLYSDSIATGSRGAEGAAAPPEK</sequence>
<dbReference type="InterPro" id="IPR050208">
    <property type="entry name" value="MHC_class-I_related"/>
</dbReference>
<dbReference type="GO" id="GO:0005615">
    <property type="term" value="C:extracellular space"/>
    <property type="evidence" value="ECO:0007669"/>
    <property type="project" value="TreeGrafter"/>
</dbReference>
<organism evidence="4 5">
    <name type="scientific">Hucho hucho</name>
    <name type="common">huchen</name>
    <dbReference type="NCBI Taxonomy" id="62062"/>
    <lineage>
        <taxon>Eukaryota</taxon>
        <taxon>Metazoa</taxon>
        <taxon>Chordata</taxon>
        <taxon>Craniata</taxon>
        <taxon>Vertebrata</taxon>
        <taxon>Euteleostomi</taxon>
        <taxon>Actinopterygii</taxon>
        <taxon>Neopterygii</taxon>
        <taxon>Teleostei</taxon>
        <taxon>Protacanthopterygii</taxon>
        <taxon>Salmoniformes</taxon>
        <taxon>Salmonidae</taxon>
        <taxon>Salmoninae</taxon>
        <taxon>Hucho</taxon>
    </lineage>
</organism>
<dbReference type="InterPro" id="IPR003597">
    <property type="entry name" value="Ig_C1-set"/>
</dbReference>
<evidence type="ECO:0000313" key="4">
    <source>
        <dbReference type="Ensembl" id="ENSHHUP00000063366.1"/>
    </source>
</evidence>
<dbReference type="Gene3D" id="2.60.40.10">
    <property type="entry name" value="Immunoglobulins"/>
    <property type="match status" value="1"/>
</dbReference>
<keyword evidence="5" id="KW-1185">Reference proteome</keyword>
<dbReference type="GO" id="GO:0009897">
    <property type="term" value="C:external side of plasma membrane"/>
    <property type="evidence" value="ECO:0007669"/>
    <property type="project" value="TreeGrafter"/>
</dbReference>
<proteinExistence type="predicted"/>
<dbReference type="STRING" id="62062.ENSHHUP00000063366"/>
<dbReference type="SUPFAM" id="SSF48726">
    <property type="entry name" value="Immunoglobulin"/>
    <property type="match status" value="1"/>
</dbReference>
<dbReference type="Proteomes" id="UP000314982">
    <property type="component" value="Unassembled WGS sequence"/>
</dbReference>
<keyword evidence="1" id="KW-0325">Glycoprotein</keyword>
<feature type="domain" description="Immunoglobulin C1-set" evidence="3">
    <location>
        <begin position="47"/>
        <end position="110"/>
    </location>
</feature>
<reference evidence="5" key="1">
    <citation type="submission" date="2018-06" db="EMBL/GenBank/DDBJ databases">
        <title>Genome assembly of Danube salmon.</title>
        <authorList>
            <person name="Macqueen D.J."/>
            <person name="Gundappa M.K."/>
        </authorList>
    </citation>
    <scope>NUCLEOTIDE SEQUENCE [LARGE SCALE GENOMIC DNA]</scope>
</reference>
<dbReference type="PROSITE" id="PS00290">
    <property type="entry name" value="IG_MHC"/>
    <property type="match status" value="1"/>
</dbReference>
<dbReference type="InterPro" id="IPR036179">
    <property type="entry name" value="Ig-like_dom_sf"/>
</dbReference>
<dbReference type="GeneTree" id="ENSGT00940000178379"/>
<evidence type="ECO:0000256" key="2">
    <source>
        <dbReference type="ARBA" id="ARBA00023319"/>
    </source>
</evidence>
<keyword evidence="2" id="KW-0393">Immunoglobulin domain</keyword>
<name>A0A4W5PFG8_9TELE</name>
<evidence type="ECO:0000313" key="5">
    <source>
        <dbReference type="Proteomes" id="UP000314982"/>
    </source>
</evidence>
<accession>A0A4W5PFG8</accession>
<dbReference type="PANTHER" id="PTHR16675:SF191">
    <property type="entry name" value="CLASS I HISTOCOMPATIBILITY ANTIGEN, F10 ALPHA CHAIN-LIKE-RELATED"/>
    <property type="match status" value="1"/>
</dbReference>
<evidence type="ECO:0000256" key="1">
    <source>
        <dbReference type="ARBA" id="ARBA00023180"/>
    </source>
</evidence>